<dbReference type="CDD" id="cd01586">
    <property type="entry name" value="AcnA_IRP"/>
    <property type="match status" value="1"/>
</dbReference>
<dbReference type="InterPro" id="IPR036008">
    <property type="entry name" value="Aconitase_4Fe-4S_dom"/>
</dbReference>
<dbReference type="InterPro" id="IPR018136">
    <property type="entry name" value="Aconitase_4Fe-4S_BS"/>
</dbReference>
<evidence type="ECO:0000256" key="9">
    <source>
        <dbReference type="ARBA" id="ARBA00031977"/>
    </source>
</evidence>
<keyword evidence="6" id="KW-0408">Iron</keyword>
<dbReference type="InterPro" id="IPR015931">
    <property type="entry name" value="Acnase/IPM_dHydase_lsu_aba_1/3"/>
</dbReference>
<dbReference type="GO" id="GO:0003723">
    <property type="term" value="F:RNA binding"/>
    <property type="evidence" value="ECO:0007669"/>
    <property type="project" value="UniProtKB-KW"/>
</dbReference>
<evidence type="ECO:0000256" key="6">
    <source>
        <dbReference type="ARBA" id="ARBA00023004"/>
    </source>
</evidence>
<dbReference type="Gene3D" id="3.30.499.10">
    <property type="entry name" value="Aconitase, domain 3"/>
    <property type="match status" value="2"/>
</dbReference>
<dbReference type="FunFam" id="3.30.499.10:FF:000020">
    <property type="entry name" value="Aconitate hydratase A"/>
    <property type="match status" value="1"/>
</dbReference>
<keyword evidence="5" id="KW-0694">RNA-binding</keyword>
<keyword evidence="3" id="KW-0816">Tricarboxylic acid cycle</keyword>
<comment type="pathway">
    <text evidence="1">Carbohydrate metabolism; tricarboxylic acid cycle.</text>
</comment>
<sequence>MDETEIRSKVKEIIKTKLGNVSIFNIQKLKDLGMGDPNTLPYSHRILLENLLRNLDGKRVKVEHLLSLCQWDCKSKIIIEIPFIPSRVLLQDFTGVPSVVDLAALRSAVKRAGGDPSKINPTIPVDLVIDHSIQVDYYGTKDAIKLNEKKEMVRNRERYTFLKWAQEIFHNFRVVPTSRGICHQVNLEYLASVVHLKEEGGELIGYPDTLVGTDSHTTMINGLSVLGWGVGGIEAEAVILGQPYYMNIPKVVGVELVGEIKDGITATDVVLRITQILREYGVVGKFVEFYGTGLNKLNLADMTTIANMAPEYGATMGFFPITEETLNYLRISGRDKDHVDFVEIYAKKVGLFYTEDTPLPDFSESIEINLGEIEPNLAGPKRPQDRIPLREMKSTFKGHMKEVFEKGKELEKISNGKNLSHGSIVIAAITSCTNTSNPSVMIGAALLARNAAEKGLSINNIVKTSFAPGSRVVIDYLKDAGLYQYLEKLGFNLVGYGCTTCIGNSGPLKEEIVKQINEEDLVVAAVLSGNRNFEGRISPHVKANYLASPPLVVAFALAGTVAINLEKEALGFNSEGNPVYLKDVWPSSKEISELTDKYVTAKL</sequence>
<comment type="subunit">
    <text evidence="2">Monomer.</text>
</comment>
<accession>A0A0F9M741</accession>
<dbReference type="AlphaFoldDB" id="A0A0F9M741"/>
<dbReference type="PANTHER" id="PTHR11670">
    <property type="entry name" value="ACONITASE/IRON-RESPONSIVE ELEMENT FAMILY MEMBER"/>
    <property type="match status" value="1"/>
</dbReference>
<dbReference type="InterPro" id="IPR006249">
    <property type="entry name" value="Aconitase/IRP2"/>
</dbReference>
<evidence type="ECO:0000259" key="10">
    <source>
        <dbReference type="Pfam" id="PF00330"/>
    </source>
</evidence>
<dbReference type="EMBL" id="LAZR01006049">
    <property type="protein sequence ID" value="KKM95136.1"/>
    <property type="molecule type" value="Genomic_DNA"/>
</dbReference>
<dbReference type="PRINTS" id="PR00415">
    <property type="entry name" value="ACONITASE"/>
</dbReference>
<dbReference type="PROSITE" id="PS01244">
    <property type="entry name" value="ACONITASE_2"/>
    <property type="match status" value="1"/>
</dbReference>
<evidence type="ECO:0000256" key="1">
    <source>
        <dbReference type="ARBA" id="ARBA00005163"/>
    </source>
</evidence>
<dbReference type="GO" id="GO:0046872">
    <property type="term" value="F:metal ion binding"/>
    <property type="evidence" value="ECO:0007669"/>
    <property type="project" value="UniProtKB-KW"/>
</dbReference>
<dbReference type="NCBIfam" id="NF006757">
    <property type="entry name" value="PRK09277.1"/>
    <property type="match status" value="1"/>
</dbReference>
<proteinExistence type="predicted"/>
<evidence type="ECO:0000256" key="8">
    <source>
        <dbReference type="ARBA" id="ARBA00031081"/>
    </source>
</evidence>
<evidence type="ECO:0000256" key="3">
    <source>
        <dbReference type="ARBA" id="ARBA00022532"/>
    </source>
</evidence>
<dbReference type="PROSITE" id="PS00450">
    <property type="entry name" value="ACONITASE_1"/>
    <property type="match status" value="1"/>
</dbReference>
<dbReference type="InterPro" id="IPR001030">
    <property type="entry name" value="Acoase/IPM_deHydtase_lsu_aba"/>
</dbReference>
<dbReference type="Pfam" id="PF00330">
    <property type="entry name" value="Aconitase"/>
    <property type="match status" value="1"/>
</dbReference>
<keyword evidence="4" id="KW-0479">Metal-binding</keyword>
<protein>
    <recommendedName>
        <fullName evidence="9">Iron-responsive protein-like</fullName>
    </recommendedName>
    <alternativeName>
        <fullName evidence="8">RNA-binding protein</fullName>
    </alternativeName>
</protein>
<evidence type="ECO:0000256" key="5">
    <source>
        <dbReference type="ARBA" id="ARBA00022884"/>
    </source>
</evidence>
<feature type="domain" description="Aconitase/3-isopropylmalate dehydratase large subunit alpha/beta/alpha" evidence="10">
    <location>
        <begin position="80"/>
        <end position="559"/>
    </location>
</feature>
<feature type="non-terminal residue" evidence="11">
    <location>
        <position position="603"/>
    </location>
</feature>
<dbReference type="GO" id="GO:0051536">
    <property type="term" value="F:iron-sulfur cluster binding"/>
    <property type="evidence" value="ECO:0007669"/>
    <property type="project" value="UniProtKB-KW"/>
</dbReference>
<dbReference type="SUPFAM" id="SSF53732">
    <property type="entry name" value="Aconitase iron-sulfur domain"/>
    <property type="match status" value="1"/>
</dbReference>
<evidence type="ECO:0000256" key="4">
    <source>
        <dbReference type="ARBA" id="ARBA00022723"/>
    </source>
</evidence>
<comment type="caution">
    <text evidence="11">The sequence shown here is derived from an EMBL/GenBank/DDBJ whole genome shotgun (WGS) entry which is preliminary data.</text>
</comment>
<evidence type="ECO:0000256" key="7">
    <source>
        <dbReference type="ARBA" id="ARBA00023014"/>
    </source>
</evidence>
<evidence type="ECO:0000256" key="2">
    <source>
        <dbReference type="ARBA" id="ARBA00011245"/>
    </source>
</evidence>
<gene>
    <name evidence="11" type="ORF">LCGC14_1191280</name>
</gene>
<keyword evidence="7" id="KW-0411">Iron-sulfur</keyword>
<organism evidence="11">
    <name type="scientific">marine sediment metagenome</name>
    <dbReference type="NCBI Taxonomy" id="412755"/>
    <lineage>
        <taxon>unclassified sequences</taxon>
        <taxon>metagenomes</taxon>
        <taxon>ecological metagenomes</taxon>
    </lineage>
</organism>
<dbReference type="GO" id="GO:0006099">
    <property type="term" value="P:tricarboxylic acid cycle"/>
    <property type="evidence" value="ECO:0007669"/>
    <property type="project" value="UniProtKB-KW"/>
</dbReference>
<reference evidence="11" key="1">
    <citation type="journal article" date="2015" name="Nature">
        <title>Complex archaea that bridge the gap between prokaryotes and eukaryotes.</title>
        <authorList>
            <person name="Spang A."/>
            <person name="Saw J.H."/>
            <person name="Jorgensen S.L."/>
            <person name="Zaremba-Niedzwiedzka K."/>
            <person name="Martijn J."/>
            <person name="Lind A.E."/>
            <person name="van Eijk R."/>
            <person name="Schleper C."/>
            <person name="Guy L."/>
            <person name="Ettema T.J."/>
        </authorList>
    </citation>
    <scope>NUCLEOTIDE SEQUENCE</scope>
</reference>
<evidence type="ECO:0000313" key="11">
    <source>
        <dbReference type="EMBL" id="KKM95136.1"/>
    </source>
</evidence>
<name>A0A0F9M741_9ZZZZ</name>